<evidence type="ECO:0000313" key="1">
    <source>
        <dbReference type="EMBL" id="KAJ7948877.1"/>
    </source>
</evidence>
<reference evidence="1" key="1">
    <citation type="journal article" date="2023" name="Science">
        <title>Elucidation of the pathway for biosynthesis of saponin adjuvants from the soapbark tree.</title>
        <authorList>
            <person name="Reed J."/>
            <person name="Orme A."/>
            <person name="El-Demerdash A."/>
            <person name="Owen C."/>
            <person name="Martin L.B.B."/>
            <person name="Misra R.C."/>
            <person name="Kikuchi S."/>
            <person name="Rejzek M."/>
            <person name="Martin A.C."/>
            <person name="Harkess A."/>
            <person name="Leebens-Mack J."/>
            <person name="Louveau T."/>
            <person name="Stephenson M.J."/>
            <person name="Osbourn A."/>
        </authorList>
    </citation>
    <scope>NUCLEOTIDE SEQUENCE</scope>
    <source>
        <strain evidence="1">S10</strain>
    </source>
</reference>
<organism evidence="1 2">
    <name type="scientific">Quillaja saponaria</name>
    <name type="common">Soap bark tree</name>
    <dbReference type="NCBI Taxonomy" id="32244"/>
    <lineage>
        <taxon>Eukaryota</taxon>
        <taxon>Viridiplantae</taxon>
        <taxon>Streptophyta</taxon>
        <taxon>Embryophyta</taxon>
        <taxon>Tracheophyta</taxon>
        <taxon>Spermatophyta</taxon>
        <taxon>Magnoliopsida</taxon>
        <taxon>eudicotyledons</taxon>
        <taxon>Gunneridae</taxon>
        <taxon>Pentapetalae</taxon>
        <taxon>rosids</taxon>
        <taxon>fabids</taxon>
        <taxon>Fabales</taxon>
        <taxon>Quillajaceae</taxon>
        <taxon>Quillaja</taxon>
    </lineage>
</organism>
<dbReference type="PANTHER" id="PTHR35101:SF14">
    <property type="entry name" value="SULFOTRANSFERASE"/>
    <property type="match status" value="1"/>
</dbReference>
<dbReference type="Proteomes" id="UP001163823">
    <property type="component" value="Chromosome 12"/>
</dbReference>
<name>A0AAD7KZV0_QUISA</name>
<accession>A0AAD7KZV0</accession>
<keyword evidence="2" id="KW-1185">Reference proteome</keyword>
<sequence>MPNSPLQFHHLLSKGRERKIVLSVFIHFKFLEMANFQVARLITEVAPPRVISVAKRRSTKILDTIAEEENDFDKCLTSTSSASSSLGFSRQMKKQVLLDNF</sequence>
<protein>
    <submittedName>
        <fullName evidence="1">Uncharacterized protein</fullName>
    </submittedName>
</protein>
<dbReference type="EMBL" id="JARAOO010000012">
    <property type="protein sequence ID" value="KAJ7948877.1"/>
    <property type="molecule type" value="Genomic_DNA"/>
</dbReference>
<evidence type="ECO:0000313" key="2">
    <source>
        <dbReference type="Proteomes" id="UP001163823"/>
    </source>
</evidence>
<proteinExistence type="predicted"/>
<dbReference type="KEGG" id="qsa:O6P43_029299"/>
<gene>
    <name evidence="1" type="ORF">O6P43_029299</name>
</gene>
<dbReference type="AlphaFoldDB" id="A0AAD7KZV0"/>
<comment type="caution">
    <text evidence="1">The sequence shown here is derived from an EMBL/GenBank/DDBJ whole genome shotgun (WGS) entry which is preliminary data.</text>
</comment>
<dbReference type="PANTHER" id="PTHR35101">
    <property type="entry name" value="OS02G0162600 PROTEIN"/>
    <property type="match status" value="1"/>
</dbReference>